<name>A0ABQ2Y8E6_9ACTN</name>
<accession>A0ABQ2Y8E6</accession>
<evidence type="ECO:0000313" key="2">
    <source>
        <dbReference type="EMBL" id="GGX72819.1"/>
    </source>
</evidence>
<feature type="compositionally biased region" description="Basic and acidic residues" evidence="1">
    <location>
        <begin position="343"/>
        <end position="358"/>
    </location>
</feature>
<dbReference type="Proteomes" id="UP000659223">
    <property type="component" value="Unassembled WGS sequence"/>
</dbReference>
<sequence length="358" mass="39718">MTSGGRLIKLARTRQLYTGEPFHVAKETVRGGNNRSPLPVASVRQARLEAETFAKLCGGGQWWAHPFGIASVQAEAKSAVVYLDSHTTFRSGDPYPRSAHALDDLLPGAELGVQVNGIVGLRVAGIEGPDLHLTLAGGECHLILRGTAGTDWAEELDERWHRLEKAGSPPLWQEPQLTSHEETHIRDYPRVWRAHRGLDWLGSALLRRIAVFHTSSTAYSSRSWIHDDEWIFELDTVRGIKLDHDAFLSRLMDPLWGIPLRIHSQHCSCDPDHQLGHSTYTLQCTYHLAHPDTNGRGGLQLRFRHGPGAYSGGTRSTLERLGSPAKWLDRVLPKSSPDVSSSPDHERTSRSSREEGGS</sequence>
<comment type="caution">
    <text evidence="2">The sequence shown here is derived from an EMBL/GenBank/DDBJ whole genome shotgun (WGS) entry which is preliminary data.</text>
</comment>
<evidence type="ECO:0000256" key="1">
    <source>
        <dbReference type="SAM" id="MobiDB-lite"/>
    </source>
</evidence>
<organism evidence="2 3">
    <name type="scientific">Streptomyces hiroshimensis</name>
    <dbReference type="NCBI Taxonomy" id="66424"/>
    <lineage>
        <taxon>Bacteria</taxon>
        <taxon>Bacillati</taxon>
        <taxon>Actinomycetota</taxon>
        <taxon>Actinomycetes</taxon>
        <taxon>Kitasatosporales</taxon>
        <taxon>Streptomycetaceae</taxon>
        <taxon>Streptomyces</taxon>
    </lineage>
</organism>
<feature type="region of interest" description="Disordered" evidence="1">
    <location>
        <begin position="329"/>
        <end position="358"/>
    </location>
</feature>
<protein>
    <submittedName>
        <fullName evidence="2">Uncharacterized protein</fullName>
    </submittedName>
</protein>
<keyword evidence="3" id="KW-1185">Reference proteome</keyword>
<proteinExistence type="predicted"/>
<dbReference type="EMBL" id="BMUT01000002">
    <property type="protein sequence ID" value="GGX72819.1"/>
    <property type="molecule type" value="Genomic_DNA"/>
</dbReference>
<reference evidence="3" key="1">
    <citation type="journal article" date="2019" name="Int. J. Syst. Evol. Microbiol.">
        <title>The Global Catalogue of Microorganisms (GCM) 10K type strain sequencing project: providing services to taxonomists for standard genome sequencing and annotation.</title>
        <authorList>
            <consortium name="The Broad Institute Genomics Platform"/>
            <consortium name="The Broad Institute Genome Sequencing Center for Infectious Disease"/>
            <person name="Wu L."/>
            <person name="Ma J."/>
        </authorList>
    </citation>
    <scope>NUCLEOTIDE SEQUENCE [LARGE SCALE GENOMIC DNA]</scope>
    <source>
        <strain evidence="3">JCM 4586</strain>
    </source>
</reference>
<evidence type="ECO:0000313" key="3">
    <source>
        <dbReference type="Proteomes" id="UP000659223"/>
    </source>
</evidence>
<gene>
    <name evidence="2" type="ORF">GCM10010324_17800</name>
</gene>